<proteinExistence type="predicted"/>
<name>A0A9W5EU94_CAMHY</name>
<evidence type="ECO:0000313" key="2">
    <source>
        <dbReference type="Proteomes" id="UP000052257"/>
    </source>
</evidence>
<comment type="caution">
    <text evidence="1">The sequence shown here is derived from an EMBL/GenBank/DDBJ whole genome shotgun (WGS) entry which is preliminary data.</text>
</comment>
<reference evidence="1 2" key="1">
    <citation type="submission" date="2015-11" db="EMBL/GenBank/DDBJ databases">
        <authorList>
            <consortium name="Pathogen Informatics"/>
        </authorList>
    </citation>
    <scope>NUCLEOTIDE SEQUENCE [LARGE SCALE GENOMIC DNA]</scope>
    <source>
        <strain evidence="1 2">006A-0191</strain>
    </source>
</reference>
<dbReference type="Proteomes" id="UP000052257">
    <property type="component" value="Unassembled WGS sequence"/>
</dbReference>
<accession>A0A9W5EU94</accession>
<dbReference type="EMBL" id="FAUW01000003">
    <property type="protein sequence ID" value="CUU80015.1"/>
    <property type="molecule type" value="Genomic_DNA"/>
</dbReference>
<protein>
    <submittedName>
        <fullName evidence="1">Methyl-accepting chemotaxis protein</fullName>
    </submittedName>
</protein>
<dbReference type="AlphaFoldDB" id="A0A9W5EU94"/>
<organism evidence="1 2">
    <name type="scientific">Campylobacter hyointestinalis subsp. hyointestinalis</name>
    <dbReference type="NCBI Taxonomy" id="91352"/>
    <lineage>
        <taxon>Bacteria</taxon>
        <taxon>Pseudomonadati</taxon>
        <taxon>Campylobacterota</taxon>
        <taxon>Epsilonproteobacteria</taxon>
        <taxon>Campylobacterales</taxon>
        <taxon>Campylobacteraceae</taxon>
        <taxon>Campylobacter</taxon>
    </lineage>
</organism>
<gene>
    <name evidence="1" type="ORF">ERS739220_01076</name>
</gene>
<evidence type="ECO:0000313" key="1">
    <source>
        <dbReference type="EMBL" id="CUU80015.1"/>
    </source>
</evidence>
<sequence>MDKNAKVIMHPTSEYIGKALNATKEILKNYQNKKL</sequence>